<sequence length="246" mass="27882">MTELVLVEGVSDVQLISYYLQNVYGWKHEKSNILGIFQLDEHEHIENLSKNENQLILCGVGGNGKFAYFVEQHRVNDMIVEKDISSLMVVTDRDESSDVKVTRVINNSLEKISVKAGQWMNNSIEDSFKQQKIISTYLLIIPGNEKGALEKAIIDALNDIPEETDLIQKVVQFIDSLKRELVPELNQTNKANKATVGTFFSVRAPKNAMRSLGIFISKIDWSKSESLKMLFLPFQYLGEGKPIETK</sequence>
<reference evidence="1 2" key="1">
    <citation type="submission" date="2023-05" db="EMBL/GenBank/DDBJ databases">
        <title>[ruminococcus] sp. nov., isolated from a pig farm feces dump.</title>
        <authorList>
            <person name="Chang Y.-H."/>
        </authorList>
    </citation>
    <scope>NUCLEOTIDE SEQUENCE [LARGE SCALE GENOMIC DNA]</scope>
    <source>
        <strain evidence="1 2">YH-rum2234</strain>
    </source>
</reference>
<accession>A0AAP4B7I0</accession>
<dbReference type="Proteomes" id="UP001300383">
    <property type="component" value="Unassembled WGS sequence"/>
</dbReference>
<dbReference type="Gene3D" id="3.40.50.10620">
    <property type="entry name" value="PH0156-like domains"/>
    <property type="match status" value="1"/>
</dbReference>
<dbReference type="AlphaFoldDB" id="A0AAP4B7I0"/>
<proteinExistence type="predicted"/>
<gene>
    <name evidence="1" type="ORF">QJ036_02275</name>
</gene>
<comment type="caution">
    <text evidence="1">The sequence shown here is derived from an EMBL/GenBank/DDBJ whole genome shotgun (WGS) entry which is preliminary data.</text>
</comment>
<evidence type="ECO:0008006" key="3">
    <source>
        <dbReference type="Google" id="ProtNLM"/>
    </source>
</evidence>
<evidence type="ECO:0000313" key="1">
    <source>
        <dbReference type="EMBL" id="MDI9241306.1"/>
    </source>
</evidence>
<dbReference type="SUPFAM" id="SSF160945">
    <property type="entry name" value="PH0156-like"/>
    <property type="match status" value="1"/>
</dbReference>
<name>A0AAP4B7I0_9FIRM</name>
<dbReference type="InterPro" id="IPR024508">
    <property type="entry name" value="DUF3226"/>
</dbReference>
<organism evidence="1 2">
    <name type="scientific">Fusibacillus kribbianus</name>
    <dbReference type="NCBI Taxonomy" id="3044208"/>
    <lineage>
        <taxon>Bacteria</taxon>
        <taxon>Bacillati</taxon>
        <taxon>Bacillota</taxon>
        <taxon>Clostridia</taxon>
        <taxon>Lachnospirales</taxon>
        <taxon>Lachnospiraceae</taxon>
        <taxon>Fusibacillus</taxon>
    </lineage>
</organism>
<keyword evidence="2" id="KW-1185">Reference proteome</keyword>
<protein>
    <recommendedName>
        <fullName evidence="3">DUF3226 domain-containing protein</fullName>
    </recommendedName>
</protein>
<evidence type="ECO:0000313" key="2">
    <source>
        <dbReference type="Proteomes" id="UP001300383"/>
    </source>
</evidence>
<dbReference type="Pfam" id="PF11536">
    <property type="entry name" value="DUF3226"/>
    <property type="match status" value="1"/>
</dbReference>
<dbReference type="EMBL" id="JASGBQ010000002">
    <property type="protein sequence ID" value="MDI9241306.1"/>
    <property type="molecule type" value="Genomic_DNA"/>
</dbReference>